<organism evidence="3 4">
    <name type="scientific">Ktedonobacter racemifer DSM 44963</name>
    <dbReference type="NCBI Taxonomy" id="485913"/>
    <lineage>
        <taxon>Bacteria</taxon>
        <taxon>Bacillati</taxon>
        <taxon>Chloroflexota</taxon>
        <taxon>Ktedonobacteria</taxon>
        <taxon>Ktedonobacterales</taxon>
        <taxon>Ktedonobacteraceae</taxon>
        <taxon>Ktedonobacter</taxon>
    </lineage>
</organism>
<dbReference type="SMART" id="SM00530">
    <property type="entry name" value="HTH_XRE"/>
    <property type="match status" value="1"/>
</dbReference>
<dbReference type="STRING" id="485913.Krac_9104"/>
<dbReference type="InterPro" id="IPR001387">
    <property type="entry name" value="Cro/C1-type_HTH"/>
</dbReference>
<evidence type="ECO:0000259" key="2">
    <source>
        <dbReference type="PROSITE" id="PS50943"/>
    </source>
</evidence>
<dbReference type="InterPro" id="IPR010982">
    <property type="entry name" value="Lambda_DNA-bd_dom_sf"/>
</dbReference>
<proteinExistence type="predicted"/>
<dbReference type="SUPFAM" id="SSF48452">
    <property type="entry name" value="TPR-like"/>
    <property type="match status" value="1"/>
</dbReference>
<evidence type="ECO:0000313" key="4">
    <source>
        <dbReference type="Proteomes" id="UP000004508"/>
    </source>
</evidence>
<dbReference type="EMBL" id="ADVG01000002">
    <property type="protein sequence ID" value="EFH87755.1"/>
    <property type="molecule type" value="Genomic_DNA"/>
</dbReference>
<name>D6TR56_KTERA</name>
<feature type="region of interest" description="Disordered" evidence="1">
    <location>
        <begin position="88"/>
        <end position="107"/>
    </location>
</feature>
<sequence length="409" mass="46106">MHTWNSGEASVSKKQNTLLRSARLKKSWTPEFVSGKVGVSRYTYIRWEEGLQAPRLTSLQALCSIFEMSPTELGFAELLEERMRSRSSLNGKTTLRPPTDSLELPAIEGPQEPTLTEALAMWSMGLASCWRLYMMGGQSELERLLPTYLAQLTAPTLHPGPEQRSAASLTAQVYQLMAMLELQRGDFVSAQMNGTQAVVYSQLAKNWNLYIASQLRMATVFTQRKRIGAALGAYNDALKRINTISETISPLLHGWIFAGLAEIQAAMNHEQEAMQFLRLAMAVFPEHPEEDATFAYTYCDRSLLYYYQGHVFLHLGEPRLAWDAFAQVDELKPAPPERTRAEFLRLKAYTALVLGNMVQSCIYLEAATRAAQAISSDLIHSQIYGLYEHMLSIWGQEPRVRSLAHLFQN</sequence>
<evidence type="ECO:0000256" key="1">
    <source>
        <dbReference type="SAM" id="MobiDB-lite"/>
    </source>
</evidence>
<dbReference type="SUPFAM" id="SSF47413">
    <property type="entry name" value="lambda repressor-like DNA-binding domains"/>
    <property type="match status" value="1"/>
</dbReference>
<gene>
    <name evidence="3" type="ORF">Krac_9104</name>
</gene>
<reference evidence="3 4" key="1">
    <citation type="journal article" date="2011" name="Stand. Genomic Sci.">
        <title>Non-contiguous finished genome sequence and contextual data of the filamentous soil bacterium Ktedonobacter racemifer type strain (SOSP1-21).</title>
        <authorList>
            <person name="Chang Y.J."/>
            <person name="Land M."/>
            <person name="Hauser L."/>
            <person name="Chertkov O."/>
            <person name="Del Rio T.G."/>
            <person name="Nolan M."/>
            <person name="Copeland A."/>
            <person name="Tice H."/>
            <person name="Cheng J.F."/>
            <person name="Lucas S."/>
            <person name="Han C."/>
            <person name="Goodwin L."/>
            <person name="Pitluck S."/>
            <person name="Ivanova N."/>
            <person name="Ovchinikova G."/>
            <person name="Pati A."/>
            <person name="Chen A."/>
            <person name="Palaniappan K."/>
            <person name="Mavromatis K."/>
            <person name="Liolios K."/>
            <person name="Brettin T."/>
            <person name="Fiebig A."/>
            <person name="Rohde M."/>
            <person name="Abt B."/>
            <person name="Goker M."/>
            <person name="Detter J.C."/>
            <person name="Woyke T."/>
            <person name="Bristow J."/>
            <person name="Eisen J.A."/>
            <person name="Markowitz V."/>
            <person name="Hugenholtz P."/>
            <person name="Kyrpides N.C."/>
            <person name="Klenk H.P."/>
            <person name="Lapidus A."/>
        </authorList>
    </citation>
    <scope>NUCLEOTIDE SEQUENCE [LARGE SCALE GENOMIC DNA]</scope>
    <source>
        <strain evidence="4">DSM 44963</strain>
    </source>
</reference>
<dbReference type="Gene3D" id="1.25.40.10">
    <property type="entry name" value="Tetratricopeptide repeat domain"/>
    <property type="match status" value="1"/>
</dbReference>
<dbReference type="Proteomes" id="UP000004508">
    <property type="component" value="Unassembled WGS sequence"/>
</dbReference>
<dbReference type="Gene3D" id="1.10.260.40">
    <property type="entry name" value="lambda repressor-like DNA-binding domains"/>
    <property type="match status" value="1"/>
</dbReference>
<dbReference type="InterPro" id="IPR011990">
    <property type="entry name" value="TPR-like_helical_dom_sf"/>
</dbReference>
<evidence type="ECO:0000313" key="3">
    <source>
        <dbReference type="EMBL" id="EFH87755.1"/>
    </source>
</evidence>
<feature type="domain" description="HTH cro/C1-type" evidence="2">
    <location>
        <begin position="19"/>
        <end position="73"/>
    </location>
</feature>
<dbReference type="Pfam" id="PF01381">
    <property type="entry name" value="HTH_3"/>
    <property type="match status" value="1"/>
</dbReference>
<dbReference type="PROSITE" id="PS50943">
    <property type="entry name" value="HTH_CROC1"/>
    <property type="match status" value="1"/>
</dbReference>
<dbReference type="CDD" id="cd00093">
    <property type="entry name" value="HTH_XRE"/>
    <property type="match status" value="1"/>
</dbReference>
<dbReference type="AlphaFoldDB" id="D6TR56"/>
<comment type="caution">
    <text evidence="3">The sequence shown here is derived from an EMBL/GenBank/DDBJ whole genome shotgun (WGS) entry which is preliminary data.</text>
</comment>
<protein>
    <submittedName>
        <fullName evidence="3">Transcriptional regulator, XRE family</fullName>
    </submittedName>
</protein>
<dbReference type="InParanoid" id="D6TR56"/>
<keyword evidence="4" id="KW-1185">Reference proteome</keyword>
<dbReference type="GO" id="GO:0003677">
    <property type="term" value="F:DNA binding"/>
    <property type="evidence" value="ECO:0007669"/>
    <property type="project" value="InterPro"/>
</dbReference>
<accession>D6TR56</accession>